<dbReference type="InterPro" id="IPR036047">
    <property type="entry name" value="F-box-like_dom_sf"/>
</dbReference>
<dbReference type="Proteomes" id="UP001431209">
    <property type="component" value="Unassembled WGS sequence"/>
</dbReference>
<evidence type="ECO:0000259" key="1">
    <source>
        <dbReference type="Pfam" id="PF00646"/>
    </source>
</evidence>
<dbReference type="SUPFAM" id="SSF81383">
    <property type="entry name" value="F-box domain"/>
    <property type="match status" value="1"/>
</dbReference>
<dbReference type="EMBL" id="JAOPGA020001082">
    <property type="protein sequence ID" value="KAL0484897.1"/>
    <property type="molecule type" value="Genomic_DNA"/>
</dbReference>
<sequence>MKSRCKKDDLNIPEDVLFHTLQFLSLRDIHRYFVVSKGWKRMCTNNLQIIQKRLCEEYHQVMSITDRPPSDVEALSPLHRFFGEPLVVERKRITMDEFLMIPKFETCRSLEGSGLELIYSIASVSKGILVERIVSPVPAHVGRRWDISHLWILESEFGTVVVRFHKRLNDMGLMSSKYVVDGADFRKNKCTVQYP</sequence>
<evidence type="ECO:0000313" key="2">
    <source>
        <dbReference type="EMBL" id="KAL0484897.1"/>
    </source>
</evidence>
<accession>A0AAW2Z899</accession>
<protein>
    <recommendedName>
        <fullName evidence="1">F-box domain-containing protein</fullName>
    </recommendedName>
</protein>
<dbReference type="Pfam" id="PF00646">
    <property type="entry name" value="F-box"/>
    <property type="match status" value="1"/>
</dbReference>
<proteinExistence type="predicted"/>
<name>A0AAW2Z899_9EUKA</name>
<organism evidence="2 3">
    <name type="scientific">Acrasis kona</name>
    <dbReference type="NCBI Taxonomy" id="1008807"/>
    <lineage>
        <taxon>Eukaryota</taxon>
        <taxon>Discoba</taxon>
        <taxon>Heterolobosea</taxon>
        <taxon>Tetramitia</taxon>
        <taxon>Eutetramitia</taxon>
        <taxon>Acrasidae</taxon>
        <taxon>Acrasis</taxon>
    </lineage>
</organism>
<evidence type="ECO:0000313" key="3">
    <source>
        <dbReference type="Proteomes" id="UP001431209"/>
    </source>
</evidence>
<dbReference type="Gene3D" id="1.20.1280.50">
    <property type="match status" value="1"/>
</dbReference>
<feature type="non-terminal residue" evidence="2">
    <location>
        <position position="195"/>
    </location>
</feature>
<gene>
    <name evidence="2" type="ORF">AKO1_003635</name>
</gene>
<dbReference type="CDD" id="cd09917">
    <property type="entry name" value="F-box_SF"/>
    <property type="match status" value="1"/>
</dbReference>
<reference evidence="2 3" key="1">
    <citation type="submission" date="2024-03" db="EMBL/GenBank/DDBJ databases">
        <title>The Acrasis kona genome and developmental transcriptomes reveal deep origins of eukaryotic multicellular pathways.</title>
        <authorList>
            <person name="Sheikh S."/>
            <person name="Fu C.-J."/>
            <person name="Brown M.W."/>
            <person name="Baldauf S.L."/>
        </authorList>
    </citation>
    <scope>NUCLEOTIDE SEQUENCE [LARGE SCALE GENOMIC DNA]</scope>
    <source>
        <strain evidence="2 3">ATCC MYA-3509</strain>
    </source>
</reference>
<dbReference type="AlphaFoldDB" id="A0AAW2Z899"/>
<keyword evidence="3" id="KW-1185">Reference proteome</keyword>
<feature type="domain" description="F-box" evidence="1">
    <location>
        <begin position="10"/>
        <end position="45"/>
    </location>
</feature>
<comment type="caution">
    <text evidence="2">The sequence shown here is derived from an EMBL/GenBank/DDBJ whole genome shotgun (WGS) entry which is preliminary data.</text>
</comment>
<dbReference type="InterPro" id="IPR001810">
    <property type="entry name" value="F-box_dom"/>
</dbReference>